<feature type="compositionally biased region" description="Acidic residues" evidence="1">
    <location>
        <begin position="94"/>
        <end position="107"/>
    </location>
</feature>
<gene>
    <name evidence="2" type="ORF">JHX87_11020</name>
</gene>
<evidence type="ECO:0000313" key="3">
    <source>
        <dbReference type="Proteomes" id="UP001219349"/>
    </source>
</evidence>
<evidence type="ECO:0000313" key="2">
    <source>
        <dbReference type="EMBL" id="WCR06041.1"/>
    </source>
</evidence>
<organism evidence="2 3">
    <name type="scientific">Paracoccus fistulariae</name>
    <dbReference type="NCBI Taxonomy" id="658446"/>
    <lineage>
        <taxon>Bacteria</taxon>
        <taxon>Pseudomonadati</taxon>
        <taxon>Pseudomonadota</taxon>
        <taxon>Alphaproteobacteria</taxon>
        <taxon>Rhodobacterales</taxon>
        <taxon>Paracoccaceae</taxon>
        <taxon>Paracoccus</taxon>
    </lineage>
</organism>
<proteinExistence type="predicted"/>
<feature type="compositionally biased region" description="Acidic residues" evidence="1">
    <location>
        <begin position="64"/>
        <end position="80"/>
    </location>
</feature>
<dbReference type="Proteomes" id="UP001219349">
    <property type="component" value="Chromosome"/>
</dbReference>
<accession>A0ABY7SGW7</accession>
<dbReference type="RefSeq" id="WP_271884875.1">
    <property type="nucleotide sequence ID" value="NZ_CP067136.1"/>
</dbReference>
<sequence length="193" mass="20611">MTTAGTLGEGAGRLFGGWIGGIIGSLIPPPVVGTMIGRSVGARLGGMAGRAAAATLQDHINSMEEAEEEAEETDEQEGEKDDSTICEGCGELTLPEDPEDLLEEGWEEEQHPAPNRRRFRNPETGEVLEFDKGESGRPGWAGRDHYHRTNPNRTGRGDHYLDKNGAPTPKNSGSSHISPGTTIRNPNGQGLIS</sequence>
<name>A0ABY7SGW7_9RHOB</name>
<evidence type="ECO:0000256" key="1">
    <source>
        <dbReference type="SAM" id="MobiDB-lite"/>
    </source>
</evidence>
<protein>
    <submittedName>
        <fullName evidence="2">Uncharacterized protein</fullName>
    </submittedName>
</protein>
<reference evidence="2 3" key="1">
    <citation type="submission" date="2021-01" db="EMBL/GenBank/DDBJ databases">
        <title>Biogeographic distribution of Paracoccus.</title>
        <authorList>
            <person name="Hollensteiner J."/>
            <person name="Leineberger J."/>
            <person name="Brinkhoff T."/>
            <person name="Daniel R."/>
        </authorList>
    </citation>
    <scope>NUCLEOTIDE SEQUENCE [LARGE SCALE GENOMIC DNA]</scope>
    <source>
        <strain evidence="2 3">KCTC 22803</strain>
    </source>
</reference>
<keyword evidence="3" id="KW-1185">Reference proteome</keyword>
<feature type="region of interest" description="Disordered" evidence="1">
    <location>
        <begin position="63"/>
        <end position="193"/>
    </location>
</feature>
<feature type="compositionally biased region" description="Polar residues" evidence="1">
    <location>
        <begin position="169"/>
        <end position="193"/>
    </location>
</feature>
<dbReference type="EMBL" id="CP067136">
    <property type="protein sequence ID" value="WCR06041.1"/>
    <property type="molecule type" value="Genomic_DNA"/>
</dbReference>